<dbReference type="InterPro" id="IPR013783">
    <property type="entry name" value="Ig-like_fold"/>
</dbReference>
<evidence type="ECO:0000313" key="2">
    <source>
        <dbReference type="EMBL" id="VDI48037.1"/>
    </source>
</evidence>
<dbReference type="AlphaFoldDB" id="A0A8B6FFT5"/>
<dbReference type="InterPro" id="IPR013106">
    <property type="entry name" value="Ig_V-set"/>
</dbReference>
<dbReference type="InterPro" id="IPR003599">
    <property type="entry name" value="Ig_sub"/>
</dbReference>
<dbReference type="SMART" id="SM00409">
    <property type="entry name" value="IG"/>
    <property type="match status" value="2"/>
</dbReference>
<keyword evidence="3" id="KW-1185">Reference proteome</keyword>
<evidence type="ECO:0000313" key="3">
    <source>
        <dbReference type="Proteomes" id="UP000596742"/>
    </source>
</evidence>
<accession>A0A8B6FFT5</accession>
<proteinExistence type="predicted"/>
<gene>
    <name evidence="2" type="ORF">MGAL_10B086211</name>
</gene>
<name>A0A8B6FFT5_MYTGA</name>
<dbReference type="SUPFAM" id="SSF48726">
    <property type="entry name" value="Immunoglobulin"/>
    <property type="match status" value="2"/>
</dbReference>
<reference evidence="2" key="1">
    <citation type="submission" date="2018-11" db="EMBL/GenBank/DDBJ databases">
        <authorList>
            <person name="Alioto T."/>
            <person name="Alioto T."/>
        </authorList>
    </citation>
    <scope>NUCLEOTIDE SEQUENCE</scope>
</reference>
<dbReference type="Gene3D" id="2.60.40.10">
    <property type="entry name" value="Immunoglobulins"/>
    <property type="match status" value="1"/>
</dbReference>
<dbReference type="InterPro" id="IPR007110">
    <property type="entry name" value="Ig-like_dom"/>
</dbReference>
<evidence type="ECO:0000259" key="1">
    <source>
        <dbReference type="PROSITE" id="PS50835"/>
    </source>
</evidence>
<dbReference type="Pfam" id="PF07686">
    <property type="entry name" value="V-set"/>
    <property type="match status" value="1"/>
</dbReference>
<dbReference type="EMBL" id="UYJE01006679">
    <property type="protein sequence ID" value="VDI48037.1"/>
    <property type="molecule type" value="Genomic_DNA"/>
</dbReference>
<dbReference type="OrthoDB" id="6125641at2759"/>
<dbReference type="PROSITE" id="PS50835">
    <property type="entry name" value="IG_LIKE"/>
    <property type="match status" value="1"/>
</dbReference>
<dbReference type="Proteomes" id="UP000596742">
    <property type="component" value="Unassembled WGS sequence"/>
</dbReference>
<sequence length="352" mass="39544">MSISKNILAKPNDDTLMVCPFQVTSTPVIWFGPQNGKLVTYVDGENVNKDISHFDRICLVGNKSNGEYNLEILNVTTKDSGVYKCHTIQNGSSFQAVFYLTILDSNVSIVTIQPTHANCNASSEVNLSCQLHASDVRGWYNHWIHSRNDQFIKTVIGSVNGNRSSIEVKFCDYREEGNYICTWKDSQNHYSASATIRSSGPPTLTNTSVFLKDAKQVCMSVSFYSSDTSVTSKWYRNDKAVRPSVGNQMLMLPSTITLNYSGKYIKENGPSIEMSNAAPFPESGYEEIETIPMTDFDIATDEQSMIYEDDSVETTPSDLENPSGISFEHHDYQDIDESKFEVHTYTQCKKLY</sequence>
<comment type="caution">
    <text evidence="2">The sequence shown here is derived from an EMBL/GenBank/DDBJ whole genome shotgun (WGS) entry which is preliminary data.</text>
</comment>
<feature type="domain" description="Ig-like" evidence="1">
    <location>
        <begin position="108"/>
        <end position="197"/>
    </location>
</feature>
<organism evidence="2 3">
    <name type="scientific">Mytilus galloprovincialis</name>
    <name type="common">Mediterranean mussel</name>
    <dbReference type="NCBI Taxonomy" id="29158"/>
    <lineage>
        <taxon>Eukaryota</taxon>
        <taxon>Metazoa</taxon>
        <taxon>Spiralia</taxon>
        <taxon>Lophotrochozoa</taxon>
        <taxon>Mollusca</taxon>
        <taxon>Bivalvia</taxon>
        <taxon>Autobranchia</taxon>
        <taxon>Pteriomorphia</taxon>
        <taxon>Mytilida</taxon>
        <taxon>Mytiloidea</taxon>
        <taxon>Mytilidae</taxon>
        <taxon>Mytilinae</taxon>
        <taxon>Mytilus</taxon>
    </lineage>
</organism>
<protein>
    <recommendedName>
        <fullName evidence="1">Ig-like domain-containing protein</fullName>
    </recommendedName>
</protein>
<dbReference type="InterPro" id="IPR036179">
    <property type="entry name" value="Ig-like_dom_sf"/>
</dbReference>